<proteinExistence type="predicted"/>
<protein>
    <submittedName>
        <fullName evidence="2">Uncharacterized protein</fullName>
    </submittedName>
</protein>
<reference evidence="2" key="1">
    <citation type="journal article" date="2020" name="Stud. Mycol.">
        <title>101 Dothideomycetes genomes: a test case for predicting lifestyles and emergence of pathogens.</title>
        <authorList>
            <person name="Haridas S."/>
            <person name="Albert R."/>
            <person name="Binder M."/>
            <person name="Bloem J."/>
            <person name="Labutti K."/>
            <person name="Salamov A."/>
            <person name="Andreopoulos B."/>
            <person name="Baker S."/>
            <person name="Barry K."/>
            <person name="Bills G."/>
            <person name="Bluhm B."/>
            <person name="Cannon C."/>
            <person name="Castanera R."/>
            <person name="Culley D."/>
            <person name="Daum C."/>
            <person name="Ezra D."/>
            <person name="Gonzalez J."/>
            <person name="Henrissat B."/>
            <person name="Kuo A."/>
            <person name="Liang C."/>
            <person name="Lipzen A."/>
            <person name="Lutzoni F."/>
            <person name="Magnuson J."/>
            <person name="Mondo S."/>
            <person name="Nolan M."/>
            <person name="Ohm R."/>
            <person name="Pangilinan J."/>
            <person name="Park H.-J."/>
            <person name="Ramirez L."/>
            <person name="Alfaro M."/>
            <person name="Sun H."/>
            <person name="Tritt A."/>
            <person name="Yoshinaga Y."/>
            <person name="Zwiers L.-H."/>
            <person name="Turgeon B."/>
            <person name="Goodwin S."/>
            <person name="Spatafora J."/>
            <person name="Crous P."/>
            <person name="Grigoriev I."/>
        </authorList>
    </citation>
    <scope>NUCLEOTIDE SEQUENCE</scope>
    <source>
        <strain evidence="2">CBS 109.77</strain>
    </source>
</reference>
<keyword evidence="3" id="KW-1185">Reference proteome</keyword>
<organism evidence="2 3">
    <name type="scientific">Melanomma pulvis-pyrius CBS 109.77</name>
    <dbReference type="NCBI Taxonomy" id="1314802"/>
    <lineage>
        <taxon>Eukaryota</taxon>
        <taxon>Fungi</taxon>
        <taxon>Dikarya</taxon>
        <taxon>Ascomycota</taxon>
        <taxon>Pezizomycotina</taxon>
        <taxon>Dothideomycetes</taxon>
        <taxon>Pleosporomycetidae</taxon>
        <taxon>Pleosporales</taxon>
        <taxon>Melanommataceae</taxon>
        <taxon>Melanomma</taxon>
    </lineage>
</organism>
<dbReference type="EMBL" id="MU001785">
    <property type="protein sequence ID" value="KAF2798392.1"/>
    <property type="molecule type" value="Genomic_DNA"/>
</dbReference>
<gene>
    <name evidence="2" type="ORF">K505DRAFT_109250</name>
</gene>
<dbReference type="Proteomes" id="UP000799757">
    <property type="component" value="Unassembled WGS sequence"/>
</dbReference>
<feature type="transmembrane region" description="Helical" evidence="1">
    <location>
        <begin position="77"/>
        <end position="95"/>
    </location>
</feature>
<dbReference type="AlphaFoldDB" id="A0A6A6XPU6"/>
<accession>A0A6A6XPU6</accession>
<name>A0A6A6XPU6_9PLEO</name>
<keyword evidence="1" id="KW-0812">Transmembrane</keyword>
<keyword evidence="1" id="KW-1133">Transmembrane helix</keyword>
<feature type="transmembrane region" description="Helical" evidence="1">
    <location>
        <begin position="32"/>
        <end position="49"/>
    </location>
</feature>
<keyword evidence="1" id="KW-0472">Membrane</keyword>
<evidence type="ECO:0000256" key="1">
    <source>
        <dbReference type="SAM" id="Phobius"/>
    </source>
</evidence>
<sequence length="99" mass="11638">MRKEILSHVKMVNGIVEIVLFKQCTIRSVRRLRLLPLLLELLSALFNVGDEKTIENSPSLSPQREFYYHPHGTPSTYRFYVSYSILLFVASHVIYRIRQ</sequence>
<evidence type="ECO:0000313" key="2">
    <source>
        <dbReference type="EMBL" id="KAF2798392.1"/>
    </source>
</evidence>
<evidence type="ECO:0000313" key="3">
    <source>
        <dbReference type="Proteomes" id="UP000799757"/>
    </source>
</evidence>